<reference evidence="1 2" key="1">
    <citation type="submission" date="2019-09" db="EMBL/GenBank/DDBJ databases">
        <title>Isolation and complete genome sequencing of Methylocystis species.</title>
        <authorList>
            <person name="Rumah B.L."/>
            <person name="Stead C.E."/>
            <person name="Stevens B.C."/>
            <person name="Minton N.P."/>
            <person name="Grosse-Honebrink A."/>
            <person name="Zhang Y."/>
        </authorList>
    </citation>
    <scope>NUCLEOTIDE SEQUENCE [LARGE SCALE GENOMIC DNA]</scope>
    <source>
        <strain evidence="1 2">BRCS2</strain>
    </source>
</reference>
<sequence>MLEASMKLAVKRIAAVQGASSPLIQNTLYAFAQQLRDQGLRVAGVVEISRCAEEGRCKSLSVRDLSSGETYSISQKLGGGSEACNLDPNGLALACGMIEEAIAQGVDVVVLSKFGKLEAARSGLCDAFRAAMMADIPVITAVPPPLAEDWDRFAGELSEFVDAHVNALSAWWHNQSASFEGCERPN</sequence>
<proteinExistence type="predicted"/>
<dbReference type="InterPro" id="IPR018912">
    <property type="entry name" value="DUF2478"/>
</dbReference>
<name>A0A6B8M8B9_9HYPH</name>
<dbReference type="KEGG" id="mpar:F7D14_12015"/>
<gene>
    <name evidence="1" type="ORF">F7D14_12015</name>
</gene>
<dbReference type="Pfam" id="PF10649">
    <property type="entry name" value="DUF2478"/>
    <property type="match status" value="1"/>
</dbReference>
<keyword evidence="2" id="KW-1185">Reference proteome</keyword>
<accession>A0A6B8M8B9</accession>
<evidence type="ECO:0000313" key="2">
    <source>
        <dbReference type="Proteomes" id="UP000422569"/>
    </source>
</evidence>
<organism evidence="1 2">
    <name type="scientific">Methylocystis parvus</name>
    <dbReference type="NCBI Taxonomy" id="134"/>
    <lineage>
        <taxon>Bacteria</taxon>
        <taxon>Pseudomonadati</taxon>
        <taxon>Pseudomonadota</taxon>
        <taxon>Alphaproteobacteria</taxon>
        <taxon>Hyphomicrobiales</taxon>
        <taxon>Methylocystaceae</taxon>
        <taxon>Methylocystis</taxon>
    </lineage>
</organism>
<dbReference type="AlphaFoldDB" id="A0A6B8M8B9"/>
<protein>
    <submittedName>
        <fullName evidence="1">DUF2478 domain-containing protein</fullName>
    </submittedName>
</protein>
<dbReference type="EMBL" id="CP044331">
    <property type="protein sequence ID" value="QGM98132.1"/>
    <property type="molecule type" value="Genomic_DNA"/>
</dbReference>
<dbReference type="Proteomes" id="UP000422569">
    <property type="component" value="Chromosome"/>
</dbReference>
<evidence type="ECO:0000313" key="1">
    <source>
        <dbReference type="EMBL" id="QGM98132.1"/>
    </source>
</evidence>